<feature type="transmembrane region" description="Helical" evidence="1">
    <location>
        <begin position="61"/>
        <end position="81"/>
    </location>
</feature>
<keyword evidence="1" id="KW-0812">Transmembrane</keyword>
<feature type="transmembrane region" description="Helical" evidence="1">
    <location>
        <begin position="35"/>
        <end position="55"/>
    </location>
</feature>
<organism evidence="2 3">
    <name type="scientific">Methylobacterium aerolatum</name>
    <dbReference type="NCBI Taxonomy" id="418708"/>
    <lineage>
        <taxon>Bacteria</taxon>
        <taxon>Pseudomonadati</taxon>
        <taxon>Pseudomonadota</taxon>
        <taxon>Alphaproteobacteria</taxon>
        <taxon>Hyphomicrobiales</taxon>
        <taxon>Methylobacteriaceae</taxon>
        <taxon>Methylobacterium</taxon>
    </lineage>
</organism>
<name>A0ABU0HXX8_9HYPH</name>
<accession>A0ABU0HXX8</accession>
<evidence type="ECO:0000313" key="2">
    <source>
        <dbReference type="EMBL" id="MDQ0447165.1"/>
    </source>
</evidence>
<feature type="transmembrane region" description="Helical" evidence="1">
    <location>
        <begin position="6"/>
        <end position="28"/>
    </location>
</feature>
<keyword evidence="1" id="KW-1133">Transmembrane helix</keyword>
<evidence type="ECO:0000256" key="1">
    <source>
        <dbReference type="SAM" id="Phobius"/>
    </source>
</evidence>
<keyword evidence="1" id="KW-0472">Membrane</keyword>
<evidence type="ECO:0000313" key="3">
    <source>
        <dbReference type="Proteomes" id="UP001231124"/>
    </source>
</evidence>
<sequence>MEALFASGRIVDLILFGVLAEAALLFALTRSLARFAPLAATLASGAALMLALRAALTGSSWPIVAGWMLMGLAAHGADLFLRRPVRAADVHADAWPQAAAGPDRNNAERDAFRRRRIFERF</sequence>
<comment type="caution">
    <text evidence="2">The sequence shown here is derived from an EMBL/GenBank/DDBJ whole genome shotgun (WGS) entry which is preliminary data.</text>
</comment>
<dbReference type="RefSeq" id="WP_238207263.1">
    <property type="nucleotide sequence ID" value="NZ_BPQE01000033.1"/>
</dbReference>
<protein>
    <submittedName>
        <fullName evidence="2">Uncharacterized protein</fullName>
    </submittedName>
</protein>
<reference evidence="2 3" key="1">
    <citation type="submission" date="2023-07" db="EMBL/GenBank/DDBJ databases">
        <title>Genomic Encyclopedia of Type Strains, Phase IV (KMG-IV): sequencing the most valuable type-strain genomes for metagenomic binning, comparative biology and taxonomic classification.</title>
        <authorList>
            <person name="Goeker M."/>
        </authorList>
    </citation>
    <scope>NUCLEOTIDE SEQUENCE [LARGE SCALE GENOMIC DNA]</scope>
    <source>
        <strain evidence="2 3">DSM 19013</strain>
    </source>
</reference>
<keyword evidence="3" id="KW-1185">Reference proteome</keyword>
<gene>
    <name evidence="2" type="ORF">QO012_001661</name>
</gene>
<dbReference type="EMBL" id="JAUSVP010000004">
    <property type="protein sequence ID" value="MDQ0447165.1"/>
    <property type="molecule type" value="Genomic_DNA"/>
</dbReference>
<dbReference type="Proteomes" id="UP001231124">
    <property type="component" value="Unassembled WGS sequence"/>
</dbReference>
<proteinExistence type="predicted"/>